<protein>
    <submittedName>
        <fullName evidence="3">CPBP family intramembrane metalloprotease</fullName>
    </submittedName>
</protein>
<dbReference type="Proteomes" id="UP000825228">
    <property type="component" value="Unassembled WGS sequence"/>
</dbReference>
<evidence type="ECO:0000259" key="2">
    <source>
        <dbReference type="Pfam" id="PF02517"/>
    </source>
</evidence>
<keyword evidence="3" id="KW-0645">Protease</keyword>
<gene>
    <name evidence="3" type="ORF">HQ603_00890</name>
</gene>
<keyword evidence="1" id="KW-0472">Membrane</keyword>
<dbReference type="GO" id="GO:0008237">
    <property type="term" value="F:metallopeptidase activity"/>
    <property type="evidence" value="ECO:0007669"/>
    <property type="project" value="UniProtKB-KW"/>
</dbReference>
<evidence type="ECO:0000313" key="3">
    <source>
        <dbReference type="EMBL" id="MBY6365301.1"/>
    </source>
</evidence>
<dbReference type="InterPro" id="IPR003675">
    <property type="entry name" value="Rce1/LyrA-like_dom"/>
</dbReference>
<sequence>MTARSLARWVWFDIPMGTVLPEEFLFRGIVDEVATALVGPDAALVAGSVAFGVWHWPGSNRSVPVVVVTTAAGALFVLARRRTGTLLAPMALHWATNAAGAVAATWWSRRVRD</sequence>
<evidence type="ECO:0000313" key="4">
    <source>
        <dbReference type="Proteomes" id="UP000825228"/>
    </source>
</evidence>
<dbReference type="EMBL" id="JABUBU010000001">
    <property type="protein sequence ID" value="MBY6365301.1"/>
    <property type="molecule type" value="Genomic_DNA"/>
</dbReference>
<keyword evidence="4" id="KW-1185">Reference proteome</keyword>
<comment type="caution">
    <text evidence="3">The sequence shown here is derived from an EMBL/GenBank/DDBJ whole genome shotgun (WGS) entry which is preliminary data.</text>
</comment>
<keyword evidence="1" id="KW-0812">Transmembrane</keyword>
<name>A0ABS7P286_9NOCA</name>
<feature type="transmembrane region" description="Helical" evidence="1">
    <location>
        <begin position="86"/>
        <end position="107"/>
    </location>
</feature>
<dbReference type="Pfam" id="PF02517">
    <property type="entry name" value="Rce1-like"/>
    <property type="match status" value="1"/>
</dbReference>
<accession>A0ABS7P286</accession>
<proteinExistence type="predicted"/>
<feature type="transmembrane region" description="Helical" evidence="1">
    <location>
        <begin position="33"/>
        <end position="56"/>
    </location>
</feature>
<keyword evidence="3" id="KW-0378">Hydrolase</keyword>
<organism evidence="3 4">
    <name type="scientific">Rhodococcoides corynebacterioides</name>
    <dbReference type="NCBI Taxonomy" id="53972"/>
    <lineage>
        <taxon>Bacteria</taxon>
        <taxon>Bacillati</taxon>
        <taxon>Actinomycetota</taxon>
        <taxon>Actinomycetes</taxon>
        <taxon>Mycobacteriales</taxon>
        <taxon>Nocardiaceae</taxon>
        <taxon>Rhodococcoides</taxon>
    </lineage>
</organism>
<evidence type="ECO:0000256" key="1">
    <source>
        <dbReference type="SAM" id="Phobius"/>
    </source>
</evidence>
<keyword evidence="3" id="KW-0482">Metalloprotease</keyword>
<keyword evidence="1" id="KW-1133">Transmembrane helix</keyword>
<reference evidence="3 4" key="1">
    <citation type="submission" date="2020-06" db="EMBL/GenBank/DDBJ databases">
        <title>Taxonomy, biology and ecology of Rhodococcus bacteria occurring in California pistachio and other woody hosts as revealed by genome sequence analyses.</title>
        <authorList>
            <person name="Gai Y."/>
            <person name="Riely B."/>
        </authorList>
    </citation>
    <scope>NUCLEOTIDE SEQUENCE [LARGE SCALE GENOMIC DNA]</scope>
    <source>
        <strain evidence="3 4">BP-281</strain>
    </source>
</reference>
<feature type="transmembrane region" description="Helical" evidence="1">
    <location>
        <begin position="62"/>
        <end position="79"/>
    </location>
</feature>
<feature type="domain" description="CAAX prenyl protease 2/Lysostaphin resistance protein A-like" evidence="2">
    <location>
        <begin position="9"/>
        <end position="98"/>
    </location>
</feature>